<dbReference type="RefSeq" id="WP_207040927.1">
    <property type="nucleotide sequence ID" value="NZ_JAFLNC010000001.1"/>
</dbReference>
<dbReference type="Gene3D" id="2.120.10.30">
    <property type="entry name" value="TolB, C-terminal domain"/>
    <property type="match status" value="1"/>
</dbReference>
<dbReference type="Pfam" id="PF22807">
    <property type="entry name" value="TrAA12"/>
    <property type="match status" value="2"/>
</dbReference>
<accession>A0ABS3F0S1</accession>
<dbReference type="PANTHER" id="PTHR33546">
    <property type="entry name" value="LARGE, MULTIFUNCTIONAL SECRETED PROTEIN-RELATED"/>
    <property type="match status" value="1"/>
</dbReference>
<keyword evidence="1" id="KW-0732">Signal</keyword>
<comment type="caution">
    <text evidence="3">The sequence shown here is derived from an EMBL/GenBank/DDBJ whole genome shotgun (WGS) entry which is preliminary data.</text>
</comment>
<organism evidence="3 4">
    <name type="scientific">Sneathiella sedimenti</name>
    <dbReference type="NCBI Taxonomy" id="2816034"/>
    <lineage>
        <taxon>Bacteria</taxon>
        <taxon>Pseudomonadati</taxon>
        <taxon>Pseudomonadota</taxon>
        <taxon>Alphaproteobacteria</taxon>
        <taxon>Sneathiellales</taxon>
        <taxon>Sneathiellaceae</taxon>
        <taxon>Sneathiella</taxon>
    </lineage>
</organism>
<name>A0ABS3F0S1_9PROT</name>
<feature type="signal peptide" evidence="1">
    <location>
        <begin position="1"/>
        <end position="29"/>
    </location>
</feature>
<evidence type="ECO:0000259" key="2">
    <source>
        <dbReference type="Pfam" id="PF22807"/>
    </source>
</evidence>
<dbReference type="EMBL" id="JAFLNC010000001">
    <property type="protein sequence ID" value="MBO0332105.1"/>
    <property type="molecule type" value="Genomic_DNA"/>
</dbReference>
<dbReference type="SUPFAM" id="SSF50952">
    <property type="entry name" value="Soluble quinoprotein glucose dehydrogenase"/>
    <property type="match status" value="1"/>
</dbReference>
<dbReference type="PANTHER" id="PTHR33546:SF1">
    <property type="entry name" value="LARGE, MULTIFUNCTIONAL SECRETED PROTEIN"/>
    <property type="match status" value="1"/>
</dbReference>
<dbReference type="Proteomes" id="UP000664761">
    <property type="component" value="Unassembled WGS sequence"/>
</dbReference>
<dbReference type="InterPro" id="IPR054539">
    <property type="entry name" value="Beta-prop_PDH"/>
</dbReference>
<keyword evidence="4" id="KW-1185">Reference proteome</keyword>
<feature type="domain" description="Pyrroloquinoline quinone-dependent pyranose dehydrogenase beta-propeller" evidence="2">
    <location>
        <begin position="303"/>
        <end position="412"/>
    </location>
</feature>
<dbReference type="InterPro" id="IPR011041">
    <property type="entry name" value="Quinoprot_gluc/sorb_DH_b-prop"/>
</dbReference>
<reference evidence="3 4" key="1">
    <citation type="submission" date="2021-03" db="EMBL/GenBank/DDBJ databases">
        <title>Sneathiella sp. CAU 1612 isolated from Kang Won-do.</title>
        <authorList>
            <person name="Kim W."/>
        </authorList>
    </citation>
    <scope>NUCLEOTIDE SEQUENCE [LARGE SCALE GENOMIC DNA]</scope>
    <source>
        <strain evidence="3 4">CAU 1612</strain>
    </source>
</reference>
<protein>
    <submittedName>
        <fullName evidence="3">PQQ-dependent sugar dehydrogenase</fullName>
    </submittedName>
</protein>
<evidence type="ECO:0000313" key="4">
    <source>
        <dbReference type="Proteomes" id="UP000664761"/>
    </source>
</evidence>
<proteinExistence type="predicted"/>
<feature type="chain" id="PRO_5047368270" evidence="1">
    <location>
        <begin position="30"/>
        <end position="418"/>
    </location>
</feature>
<gene>
    <name evidence="3" type="ORF">J0X12_00670</name>
</gene>
<evidence type="ECO:0000313" key="3">
    <source>
        <dbReference type="EMBL" id="MBO0332105.1"/>
    </source>
</evidence>
<feature type="domain" description="Pyrroloquinoline quinone-dependent pyranose dehydrogenase beta-propeller" evidence="2">
    <location>
        <begin position="72"/>
        <end position="257"/>
    </location>
</feature>
<sequence length="418" mass="45775">MVHSKVAPRYLAVLTFLLAVTAVVPGVQAQDTDEVGAMITIRAEDLPKPYETPVEALSPRRVSTNKKGELNLPPGFKVNPFRRGLSHARWLYALDNGDVLLAEPRDGKITILRDADADGRAEIGKTLVDDLETPHGMAVIGDWLYIGEETQVRRIPFKVGDLDVTGSLEDVTERGSLGDGRGHWTRILLYDEKDNALYISVGSASNIGIEPIPRASIQKLYLDDKRIETVATGLRNPVGMDFNPITGALYTVVNERDGYGDGLVPDYLTEVKQGGFYGWPYAYSGNIPDPDYADRAPEMVEKSILPDVLFQSHSAPLGLTFYRAEQFPAEYKNDAFVAFQGSWNASVPTGYKIVRVPFENGRPTGSYQNFATGFRIEVEDPGAAKVWGRPVGLAVAADGALLIADAVSQTVWRISYAP</sequence>
<evidence type="ECO:0000256" key="1">
    <source>
        <dbReference type="SAM" id="SignalP"/>
    </source>
</evidence>
<dbReference type="InterPro" id="IPR011042">
    <property type="entry name" value="6-blade_b-propeller_TolB-like"/>
</dbReference>